<keyword evidence="2" id="KW-0863">Zinc-finger</keyword>
<evidence type="ECO:0000256" key="3">
    <source>
        <dbReference type="ARBA" id="ARBA00022833"/>
    </source>
</evidence>
<dbReference type="InterPro" id="IPR013083">
    <property type="entry name" value="Znf_RING/FYVE/PHD"/>
</dbReference>
<dbReference type="CDD" id="cd23823">
    <property type="entry name" value="RWD_GCN2"/>
    <property type="match status" value="1"/>
</dbReference>
<sequence>MCSPKPLKSMVEQEMEVLKSIYGDELVIEETPDSADSQAVLNLRIQPSVQDRTCAPSIRAVIELPHQYPDVAPRVHFQLPRGVDEENLNTLRDRISEFLREHLGVTIVFDVFEMIRDFLATQQSIPCAVCPICLRKFSEAVASVCTSTCDHYFHHQCLVEHIEQSKKQIQDWLRQMPDMLHSKIDRVRISPVSVIHLFIRCSLTD</sequence>
<proteinExistence type="predicted"/>
<dbReference type="InterPro" id="IPR027370">
    <property type="entry name" value="Znf-RING_euk"/>
</dbReference>
<feature type="domain" description="RWD" evidence="4">
    <location>
        <begin position="13"/>
        <end position="122"/>
    </location>
</feature>
<evidence type="ECO:0000313" key="6">
    <source>
        <dbReference type="Proteomes" id="UP000271098"/>
    </source>
</evidence>
<reference evidence="5 6" key="2">
    <citation type="submission" date="2018-11" db="EMBL/GenBank/DDBJ databases">
        <authorList>
            <consortium name="Pathogen Informatics"/>
        </authorList>
    </citation>
    <scope>NUCLEOTIDE SEQUENCE [LARGE SCALE GENOMIC DNA]</scope>
</reference>
<dbReference type="PROSITE" id="PS50908">
    <property type="entry name" value="RWD"/>
    <property type="match status" value="1"/>
</dbReference>
<protein>
    <submittedName>
        <fullName evidence="7">RWD domain-containing protein</fullName>
    </submittedName>
</protein>
<name>A0A183CZZ3_9BILA</name>
<dbReference type="AlphaFoldDB" id="A0A183CZZ3"/>
<dbReference type="Gene3D" id="3.30.40.10">
    <property type="entry name" value="Zinc/RING finger domain, C3HC4 (zinc finger)"/>
    <property type="match status" value="1"/>
</dbReference>
<dbReference type="OrthoDB" id="432311at2759"/>
<evidence type="ECO:0000256" key="2">
    <source>
        <dbReference type="ARBA" id="ARBA00022771"/>
    </source>
</evidence>
<organism evidence="7">
    <name type="scientific">Gongylonema pulchrum</name>
    <dbReference type="NCBI Taxonomy" id="637853"/>
    <lineage>
        <taxon>Eukaryota</taxon>
        <taxon>Metazoa</taxon>
        <taxon>Ecdysozoa</taxon>
        <taxon>Nematoda</taxon>
        <taxon>Chromadorea</taxon>
        <taxon>Rhabditida</taxon>
        <taxon>Spirurina</taxon>
        <taxon>Spiruromorpha</taxon>
        <taxon>Spiruroidea</taxon>
        <taxon>Gongylonematidae</taxon>
        <taxon>Gongylonema</taxon>
    </lineage>
</organism>
<reference evidence="7" key="1">
    <citation type="submission" date="2016-06" db="UniProtKB">
        <authorList>
            <consortium name="WormBaseParasite"/>
        </authorList>
    </citation>
    <scope>IDENTIFICATION</scope>
</reference>
<dbReference type="Pfam" id="PF13445">
    <property type="entry name" value="zf-RING_UBOX"/>
    <property type="match status" value="1"/>
</dbReference>
<dbReference type="SUPFAM" id="SSF57850">
    <property type="entry name" value="RING/U-box"/>
    <property type="match status" value="1"/>
</dbReference>
<evidence type="ECO:0000256" key="1">
    <source>
        <dbReference type="ARBA" id="ARBA00022723"/>
    </source>
</evidence>
<keyword evidence="1" id="KW-0479">Metal-binding</keyword>
<dbReference type="SUPFAM" id="SSF54495">
    <property type="entry name" value="UBC-like"/>
    <property type="match status" value="1"/>
</dbReference>
<dbReference type="GO" id="GO:0008270">
    <property type="term" value="F:zinc ion binding"/>
    <property type="evidence" value="ECO:0007669"/>
    <property type="project" value="UniProtKB-KW"/>
</dbReference>
<dbReference type="GO" id="GO:0016567">
    <property type="term" value="P:protein ubiquitination"/>
    <property type="evidence" value="ECO:0007669"/>
    <property type="project" value="TreeGrafter"/>
</dbReference>
<dbReference type="Pfam" id="PF05773">
    <property type="entry name" value="RWD"/>
    <property type="match status" value="1"/>
</dbReference>
<keyword evidence="3" id="KW-0862">Zinc</keyword>
<evidence type="ECO:0000313" key="7">
    <source>
        <dbReference type="WBParaSite" id="GPUH_0000203901-mRNA-1"/>
    </source>
</evidence>
<evidence type="ECO:0000259" key="4">
    <source>
        <dbReference type="PROSITE" id="PS50908"/>
    </source>
</evidence>
<accession>A0A183CZZ3</accession>
<dbReference type="EMBL" id="UYRT01002820">
    <property type="protein sequence ID" value="VDK31652.1"/>
    <property type="molecule type" value="Genomic_DNA"/>
</dbReference>
<dbReference type="Proteomes" id="UP000271098">
    <property type="component" value="Unassembled WGS sequence"/>
</dbReference>
<keyword evidence="6" id="KW-1185">Reference proteome</keyword>
<gene>
    <name evidence="5" type="ORF">GPUH_LOCUS2034</name>
</gene>
<dbReference type="GO" id="GO:0061630">
    <property type="term" value="F:ubiquitin protein ligase activity"/>
    <property type="evidence" value="ECO:0007669"/>
    <property type="project" value="InterPro"/>
</dbReference>
<dbReference type="InterPro" id="IPR016135">
    <property type="entry name" value="UBQ-conjugating_enzyme/RWD"/>
</dbReference>
<dbReference type="PANTHER" id="PTHR13198:SF4">
    <property type="entry name" value="E3 UBIQUITIN-PROTEIN LIGASE RNF25"/>
    <property type="match status" value="1"/>
</dbReference>
<dbReference type="InterPro" id="IPR039133">
    <property type="entry name" value="RNF25"/>
</dbReference>
<dbReference type="GO" id="GO:0005634">
    <property type="term" value="C:nucleus"/>
    <property type="evidence" value="ECO:0007669"/>
    <property type="project" value="TreeGrafter"/>
</dbReference>
<dbReference type="Gene3D" id="3.10.110.10">
    <property type="entry name" value="Ubiquitin Conjugating Enzyme"/>
    <property type="match status" value="1"/>
</dbReference>
<dbReference type="InterPro" id="IPR006575">
    <property type="entry name" value="RWD_dom"/>
</dbReference>
<evidence type="ECO:0000313" key="5">
    <source>
        <dbReference type="EMBL" id="VDK31652.1"/>
    </source>
</evidence>
<dbReference type="SMART" id="SM00591">
    <property type="entry name" value="RWD"/>
    <property type="match status" value="1"/>
</dbReference>
<dbReference type="WBParaSite" id="GPUH_0000203901-mRNA-1">
    <property type="protein sequence ID" value="GPUH_0000203901-mRNA-1"/>
    <property type="gene ID" value="GPUH_0000203901"/>
</dbReference>
<dbReference type="PANTHER" id="PTHR13198">
    <property type="entry name" value="RING FINGER PROTEIN 25"/>
    <property type="match status" value="1"/>
</dbReference>